<dbReference type="Proteomes" id="UP000565441">
    <property type="component" value="Unassembled WGS sequence"/>
</dbReference>
<accession>A0A8H5H336</accession>
<feature type="compositionally biased region" description="Basic and acidic residues" evidence="1">
    <location>
        <begin position="22"/>
        <end position="33"/>
    </location>
</feature>
<dbReference type="OrthoDB" id="3187054at2759"/>
<feature type="region of interest" description="Disordered" evidence="1">
    <location>
        <begin position="1"/>
        <end position="33"/>
    </location>
</feature>
<feature type="compositionally biased region" description="Basic residues" evidence="1">
    <location>
        <begin position="1"/>
        <end position="20"/>
    </location>
</feature>
<gene>
    <name evidence="2" type="ORF">D9615_007718</name>
</gene>
<feature type="region of interest" description="Disordered" evidence="1">
    <location>
        <begin position="122"/>
        <end position="149"/>
    </location>
</feature>
<organism evidence="2 3">
    <name type="scientific">Tricholomella constricta</name>
    <dbReference type="NCBI Taxonomy" id="117010"/>
    <lineage>
        <taxon>Eukaryota</taxon>
        <taxon>Fungi</taxon>
        <taxon>Dikarya</taxon>
        <taxon>Basidiomycota</taxon>
        <taxon>Agaricomycotina</taxon>
        <taxon>Agaricomycetes</taxon>
        <taxon>Agaricomycetidae</taxon>
        <taxon>Agaricales</taxon>
        <taxon>Tricholomatineae</taxon>
        <taxon>Lyophyllaceae</taxon>
        <taxon>Tricholomella</taxon>
    </lineage>
</organism>
<evidence type="ECO:0000313" key="2">
    <source>
        <dbReference type="EMBL" id="KAF5376051.1"/>
    </source>
</evidence>
<proteinExistence type="predicted"/>
<protein>
    <submittedName>
        <fullName evidence="2">Uncharacterized protein</fullName>
    </submittedName>
</protein>
<evidence type="ECO:0000256" key="1">
    <source>
        <dbReference type="SAM" id="MobiDB-lite"/>
    </source>
</evidence>
<dbReference type="EMBL" id="JAACJP010000030">
    <property type="protein sequence ID" value="KAF5376051.1"/>
    <property type="molecule type" value="Genomic_DNA"/>
</dbReference>
<reference evidence="2 3" key="1">
    <citation type="journal article" date="2020" name="ISME J.">
        <title>Uncovering the hidden diversity of litter-decomposition mechanisms in mushroom-forming fungi.</title>
        <authorList>
            <person name="Floudas D."/>
            <person name="Bentzer J."/>
            <person name="Ahren D."/>
            <person name="Johansson T."/>
            <person name="Persson P."/>
            <person name="Tunlid A."/>
        </authorList>
    </citation>
    <scope>NUCLEOTIDE SEQUENCE [LARGE SCALE GENOMIC DNA]</scope>
    <source>
        <strain evidence="2 3">CBS 661.87</strain>
    </source>
</reference>
<feature type="compositionally biased region" description="Basic and acidic residues" evidence="1">
    <location>
        <begin position="272"/>
        <end position="284"/>
    </location>
</feature>
<name>A0A8H5H336_9AGAR</name>
<feature type="region of interest" description="Disordered" evidence="1">
    <location>
        <begin position="240"/>
        <end position="293"/>
    </location>
</feature>
<feature type="region of interest" description="Disordered" evidence="1">
    <location>
        <begin position="46"/>
        <end position="65"/>
    </location>
</feature>
<sequence length="330" mass="35241">MTRPTTRARHGNTKAKRQGGKKGQEKDPSEAEKCVGIEAKADGQGDVVAPAIAGGPRRHHASPSHPQTLVPLRTLCPFSAGCPLPPSPSLTTHTFAVYSAAAYDRSPIVVSPNSLALPERGCPGRTYTLDEPSPSSPKRGHPYGGRDLHPRALAFNASRQRLEDAARASSLLPPPLIPDLSSESDESDGFSSPAIQSYTPTIHIHGLAIPQDRCSTYASFDVDPYAVSPISPSALSFLPHAPSSPSRSPYAHGLSICDDPPTPKPKRRRERKHDASRTPDRIPDAPDTLSYCSPTKIKSSKRVSALSKSLSARHAESGFRIEDDGCLGGF</sequence>
<dbReference type="AlphaFoldDB" id="A0A8H5H336"/>
<feature type="region of interest" description="Disordered" evidence="1">
    <location>
        <begin position="165"/>
        <end position="194"/>
    </location>
</feature>
<comment type="caution">
    <text evidence="2">The sequence shown here is derived from an EMBL/GenBank/DDBJ whole genome shotgun (WGS) entry which is preliminary data.</text>
</comment>
<evidence type="ECO:0000313" key="3">
    <source>
        <dbReference type="Proteomes" id="UP000565441"/>
    </source>
</evidence>
<keyword evidence="3" id="KW-1185">Reference proteome</keyword>